<gene>
    <name evidence="2" type="ORF">JI435_005560</name>
</gene>
<keyword evidence="1" id="KW-1133">Transmembrane helix</keyword>
<evidence type="ECO:0000256" key="1">
    <source>
        <dbReference type="SAM" id="Phobius"/>
    </source>
</evidence>
<dbReference type="AlphaFoldDB" id="A0A7U2HWB4"/>
<evidence type="ECO:0000313" key="3">
    <source>
        <dbReference type="Proteomes" id="UP000663193"/>
    </source>
</evidence>
<keyword evidence="1" id="KW-0472">Membrane</keyword>
<keyword evidence="1" id="KW-0812">Transmembrane</keyword>
<feature type="non-terminal residue" evidence="2">
    <location>
        <position position="74"/>
    </location>
</feature>
<sequence length="74" mass="8547">HTMWIHVFSLTFATAAVNMPHWLINLRNTRRRAHSQTGRFDRKSAPGNIKLPHWQRLAGGFCKCPAREEAAHSR</sequence>
<evidence type="ECO:0000313" key="2">
    <source>
        <dbReference type="EMBL" id="QRC91051.1"/>
    </source>
</evidence>
<feature type="transmembrane region" description="Helical" evidence="1">
    <location>
        <begin position="6"/>
        <end position="24"/>
    </location>
</feature>
<dbReference type="VEuPathDB" id="FungiDB:JI435_005560"/>
<reference evidence="3" key="1">
    <citation type="journal article" date="2021" name="BMC Genomics">
        <title>Chromosome-level genome assembly and manually-curated proteome of model necrotroph Parastagonospora nodorum Sn15 reveals a genome-wide trove of candidate effector homologs, and redundancy of virulence-related functions within an accessory chromosome.</title>
        <authorList>
            <person name="Bertazzoni S."/>
            <person name="Jones D.A.B."/>
            <person name="Phan H.T."/>
            <person name="Tan K.-C."/>
            <person name="Hane J.K."/>
        </authorList>
    </citation>
    <scope>NUCLEOTIDE SEQUENCE [LARGE SCALE GENOMIC DNA]</scope>
    <source>
        <strain evidence="3">SN15 / ATCC MYA-4574 / FGSC 10173)</strain>
    </source>
</reference>
<name>A0A7U2HWB4_PHANO</name>
<accession>A0A7U2HWB4</accession>
<dbReference type="Proteomes" id="UP000663193">
    <property type="component" value="Chromosome 1"/>
</dbReference>
<organism evidence="2 3">
    <name type="scientific">Phaeosphaeria nodorum (strain SN15 / ATCC MYA-4574 / FGSC 10173)</name>
    <name type="common">Glume blotch fungus</name>
    <name type="synonym">Parastagonospora nodorum</name>
    <dbReference type="NCBI Taxonomy" id="321614"/>
    <lineage>
        <taxon>Eukaryota</taxon>
        <taxon>Fungi</taxon>
        <taxon>Dikarya</taxon>
        <taxon>Ascomycota</taxon>
        <taxon>Pezizomycotina</taxon>
        <taxon>Dothideomycetes</taxon>
        <taxon>Pleosporomycetidae</taxon>
        <taxon>Pleosporales</taxon>
        <taxon>Pleosporineae</taxon>
        <taxon>Phaeosphaeriaceae</taxon>
        <taxon>Parastagonospora</taxon>
    </lineage>
</organism>
<protein>
    <submittedName>
        <fullName evidence="2">Uncharacterized protein</fullName>
    </submittedName>
</protein>
<proteinExistence type="predicted"/>
<keyword evidence="3" id="KW-1185">Reference proteome</keyword>
<dbReference type="EMBL" id="CP069023">
    <property type="protein sequence ID" value="QRC91051.1"/>
    <property type="molecule type" value="Genomic_DNA"/>
</dbReference>